<dbReference type="RefSeq" id="XP_041542765.1">
    <property type="nucleotide sequence ID" value="XM_041689041.1"/>
</dbReference>
<keyword evidence="2" id="KW-1185">Reference proteome</keyword>
<name>A0A7R7ZZN5_ASPKA</name>
<dbReference type="KEGG" id="aluc:AKAW2_40685A"/>
<dbReference type="EMBL" id="AP024428">
    <property type="protein sequence ID" value="BCR99002.1"/>
    <property type="molecule type" value="Genomic_DNA"/>
</dbReference>
<accession>A0A7R7ZZN5</accession>
<reference evidence="1" key="1">
    <citation type="submission" date="2021-01" db="EMBL/GenBank/DDBJ databases">
        <authorList>
            <consortium name="Aspergillus luchuensis mut. kawachii IFO 4304 genome sequencing consortium"/>
            <person name="Kazuki M."/>
            <person name="Futagami T."/>
        </authorList>
    </citation>
    <scope>NUCLEOTIDE SEQUENCE</scope>
    <source>
        <strain evidence="1">IFO 4308</strain>
    </source>
</reference>
<organism evidence="1 2">
    <name type="scientific">Aspergillus kawachii</name>
    <name type="common">White koji mold</name>
    <name type="synonym">Aspergillus awamori var. kawachi</name>
    <dbReference type="NCBI Taxonomy" id="1069201"/>
    <lineage>
        <taxon>Eukaryota</taxon>
        <taxon>Fungi</taxon>
        <taxon>Dikarya</taxon>
        <taxon>Ascomycota</taxon>
        <taxon>Pezizomycotina</taxon>
        <taxon>Eurotiomycetes</taxon>
        <taxon>Eurotiomycetidae</taxon>
        <taxon>Eurotiales</taxon>
        <taxon>Aspergillaceae</taxon>
        <taxon>Aspergillus</taxon>
        <taxon>Aspergillus subgen. Circumdati</taxon>
    </lineage>
</organism>
<sequence length="112" mass="12925">MPQVGRQLIRTLLDVLRGLQIGHPLEKSEPVRSVASPHPRNRGIDRQHLNDLWAMGRILEASGPNNEYLKPLDYRLANQTHTNPATFQYSRRHTAICYKVKHHHLAHRMGPK</sequence>
<evidence type="ECO:0000313" key="1">
    <source>
        <dbReference type="EMBL" id="BCR99002.1"/>
    </source>
</evidence>
<dbReference type="AlphaFoldDB" id="A0A7R7ZZN5"/>
<gene>
    <name evidence="1" type="ORF">AKAW2_40685A</name>
</gene>
<dbReference type="GeneID" id="64960324"/>
<protein>
    <submittedName>
        <fullName evidence="1">Uncharacterized protein</fullName>
    </submittedName>
</protein>
<reference evidence="1" key="2">
    <citation type="submission" date="2021-02" db="EMBL/GenBank/DDBJ databases">
        <title>Aspergillus luchuensis mut. kawachii IFO 4304 genome sequence.</title>
        <authorList>
            <person name="Mori K."/>
            <person name="Kadooka C."/>
            <person name="Goto M."/>
            <person name="Futagami T."/>
        </authorList>
    </citation>
    <scope>NUCLEOTIDE SEQUENCE</scope>
    <source>
        <strain evidence="1">IFO 4308</strain>
    </source>
</reference>
<evidence type="ECO:0000313" key="2">
    <source>
        <dbReference type="Proteomes" id="UP000661280"/>
    </source>
</evidence>
<proteinExistence type="predicted"/>
<dbReference type="Proteomes" id="UP000661280">
    <property type="component" value="Chromosome 4"/>
</dbReference>